<dbReference type="STRING" id="655355.SAMN05216283_101926"/>
<dbReference type="EMBL" id="SNWI01000002">
    <property type="protein sequence ID" value="TDO04087.1"/>
    <property type="molecule type" value="Genomic_DNA"/>
</dbReference>
<accession>A0A1I2D3T2</accession>
<dbReference type="GO" id="GO:0006352">
    <property type="term" value="P:DNA-templated transcription initiation"/>
    <property type="evidence" value="ECO:0007669"/>
    <property type="project" value="InterPro"/>
</dbReference>
<dbReference type="PANTHER" id="PTHR43133:SF46">
    <property type="entry name" value="RNA POLYMERASE SIGMA-70 FACTOR ECF SUBFAMILY"/>
    <property type="match status" value="1"/>
</dbReference>
<feature type="domain" description="RNA polymerase sigma factor 70 region 4 type 2" evidence="5">
    <location>
        <begin position="127"/>
        <end position="179"/>
    </location>
</feature>
<dbReference type="Gene3D" id="1.10.10.10">
    <property type="entry name" value="Winged helix-like DNA-binding domain superfamily/Winged helix DNA-binding domain"/>
    <property type="match status" value="1"/>
</dbReference>
<dbReference type="GO" id="GO:0003677">
    <property type="term" value="F:DNA binding"/>
    <property type="evidence" value="ECO:0007669"/>
    <property type="project" value="InterPro"/>
</dbReference>
<dbReference type="InterPro" id="IPR014284">
    <property type="entry name" value="RNA_pol_sigma-70_dom"/>
</dbReference>
<dbReference type="InterPro" id="IPR013249">
    <property type="entry name" value="RNA_pol_sigma70_r4_t2"/>
</dbReference>
<keyword evidence="4" id="KW-0804">Transcription</keyword>
<sequence>MSARLKDNDQTLWARFLNGNDQVLSLIYLRHVNALLDYGCKITSNRDLVKDAIQDIFCTILRNRQTLSATDNIRLYLFKALKRKLIREIQKSHRTQQVEGEPIVGFNISFLYSFDHTDFELSPTQKQELVDAIEALTDRQKEAIYLRFTRGLDYREIAVILNLNYQSARALIHRAISKLRDILADKAELFSQVLWVLFQSHRKPVF</sequence>
<evidence type="ECO:0000256" key="2">
    <source>
        <dbReference type="ARBA" id="ARBA00023015"/>
    </source>
</evidence>
<dbReference type="InterPro" id="IPR013324">
    <property type="entry name" value="RNA_pol_sigma_r3/r4-like"/>
</dbReference>
<evidence type="ECO:0000313" key="6">
    <source>
        <dbReference type="EMBL" id="SFE75172.1"/>
    </source>
</evidence>
<dbReference type="PANTHER" id="PTHR43133">
    <property type="entry name" value="RNA POLYMERASE ECF-TYPE SIGMA FACTO"/>
    <property type="match status" value="1"/>
</dbReference>
<comment type="similarity">
    <text evidence="1">Belongs to the sigma-70 factor family. ECF subfamily.</text>
</comment>
<dbReference type="NCBIfam" id="TIGR02937">
    <property type="entry name" value="sigma70-ECF"/>
    <property type="match status" value="1"/>
</dbReference>
<evidence type="ECO:0000313" key="9">
    <source>
        <dbReference type="Proteomes" id="UP000294848"/>
    </source>
</evidence>
<dbReference type="OrthoDB" id="1121921at2"/>
<dbReference type="RefSeq" id="WP_093918622.1">
    <property type="nucleotide sequence ID" value="NZ_FONW01000001.1"/>
</dbReference>
<dbReference type="EMBL" id="FONW01000001">
    <property type="protein sequence ID" value="SFE75172.1"/>
    <property type="molecule type" value="Genomic_DNA"/>
</dbReference>
<dbReference type="InterPro" id="IPR039425">
    <property type="entry name" value="RNA_pol_sigma-70-like"/>
</dbReference>
<dbReference type="InterPro" id="IPR036388">
    <property type="entry name" value="WH-like_DNA-bd_sf"/>
</dbReference>
<dbReference type="InterPro" id="IPR013325">
    <property type="entry name" value="RNA_pol_sigma_r2"/>
</dbReference>
<dbReference type="SUPFAM" id="SSF88946">
    <property type="entry name" value="Sigma2 domain of RNA polymerase sigma factors"/>
    <property type="match status" value="1"/>
</dbReference>
<dbReference type="CDD" id="cd06171">
    <property type="entry name" value="Sigma70_r4"/>
    <property type="match status" value="1"/>
</dbReference>
<dbReference type="Pfam" id="PF08281">
    <property type="entry name" value="Sigma70_r4_2"/>
    <property type="match status" value="1"/>
</dbReference>
<keyword evidence="3" id="KW-0731">Sigma factor</keyword>
<dbReference type="SUPFAM" id="SSF88659">
    <property type="entry name" value="Sigma3 and sigma4 domains of RNA polymerase sigma factors"/>
    <property type="match status" value="1"/>
</dbReference>
<evidence type="ECO:0000259" key="5">
    <source>
        <dbReference type="Pfam" id="PF08281"/>
    </source>
</evidence>
<evidence type="ECO:0000256" key="3">
    <source>
        <dbReference type="ARBA" id="ARBA00023082"/>
    </source>
</evidence>
<reference evidence="6 8" key="1">
    <citation type="submission" date="2016-10" db="EMBL/GenBank/DDBJ databases">
        <authorList>
            <person name="de Groot N.N."/>
        </authorList>
    </citation>
    <scope>NUCLEOTIDE SEQUENCE [LARGE SCALE GENOMIC DNA]</scope>
    <source>
        <strain evidence="6 8">CGMCC 1.9156</strain>
    </source>
</reference>
<evidence type="ECO:0000256" key="4">
    <source>
        <dbReference type="ARBA" id="ARBA00023163"/>
    </source>
</evidence>
<organism evidence="6 8">
    <name type="scientific">Sunxiuqinia elliptica</name>
    <dbReference type="NCBI Taxonomy" id="655355"/>
    <lineage>
        <taxon>Bacteria</taxon>
        <taxon>Pseudomonadati</taxon>
        <taxon>Bacteroidota</taxon>
        <taxon>Bacteroidia</taxon>
        <taxon>Marinilabiliales</taxon>
        <taxon>Prolixibacteraceae</taxon>
        <taxon>Sunxiuqinia</taxon>
    </lineage>
</organism>
<reference evidence="7 9" key="2">
    <citation type="submission" date="2019-03" db="EMBL/GenBank/DDBJ databases">
        <title>Freshwater and sediment microbial communities from various areas in North America, analyzing microbe dynamics in response to fracking.</title>
        <authorList>
            <person name="Lamendella R."/>
        </authorList>
    </citation>
    <scope>NUCLEOTIDE SEQUENCE [LARGE SCALE GENOMIC DNA]</scope>
    <source>
        <strain evidence="7 9">114D</strain>
    </source>
</reference>
<protein>
    <submittedName>
        <fullName evidence="7">RNA polymerase sigma factor (Sigma-70 family)</fullName>
    </submittedName>
    <submittedName>
        <fullName evidence="6">RNA polymerase sigma factor, sigma-70 family</fullName>
    </submittedName>
</protein>
<name>A0A1I2D3T2_9BACT</name>
<evidence type="ECO:0000313" key="8">
    <source>
        <dbReference type="Proteomes" id="UP000198964"/>
    </source>
</evidence>
<dbReference type="AlphaFoldDB" id="A0A1I2D3T2"/>
<evidence type="ECO:0000256" key="1">
    <source>
        <dbReference type="ARBA" id="ARBA00010641"/>
    </source>
</evidence>
<evidence type="ECO:0000313" key="7">
    <source>
        <dbReference type="EMBL" id="TDO04087.1"/>
    </source>
</evidence>
<dbReference type="GO" id="GO:0016987">
    <property type="term" value="F:sigma factor activity"/>
    <property type="evidence" value="ECO:0007669"/>
    <property type="project" value="UniProtKB-KW"/>
</dbReference>
<dbReference type="Proteomes" id="UP000294848">
    <property type="component" value="Unassembled WGS sequence"/>
</dbReference>
<dbReference type="Gene3D" id="1.10.1740.10">
    <property type="match status" value="1"/>
</dbReference>
<gene>
    <name evidence="7" type="ORF">DET52_102428</name>
    <name evidence="6" type="ORF">SAMN05216283_101926</name>
</gene>
<keyword evidence="8" id="KW-1185">Reference proteome</keyword>
<dbReference type="Proteomes" id="UP000198964">
    <property type="component" value="Unassembled WGS sequence"/>
</dbReference>
<keyword evidence="2" id="KW-0805">Transcription regulation</keyword>
<proteinExistence type="inferred from homology"/>